<reference evidence="1 2" key="1">
    <citation type="submission" date="2015-02" db="EMBL/GenBank/DDBJ databases">
        <title>Evolution of amylase-binding proteins of oral streptococcal species.</title>
        <authorList>
            <person name="Haase E.M."/>
        </authorList>
    </citation>
    <scope>NUCLEOTIDE SEQUENCE [LARGE SCALE GENOMIC DNA]</scope>
    <source>
        <strain evidence="1 2">OT25</strain>
    </source>
</reference>
<sequence>MIDIHSHIVFGVDDGLKSKQESKVLLTEVYGQEVWT</sequence>
<evidence type="ECO:0000313" key="1">
    <source>
        <dbReference type="EMBL" id="KJQ69031.1"/>
    </source>
</evidence>
<dbReference type="GO" id="GO:0004725">
    <property type="term" value="F:protein tyrosine phosphatase activity"/>
    <property type="evidence" value="ECO:0007669"/>
    <property type="project" value="UniProtKB-EC"/>
</dbReference>
<evidence type="ECO:0000313" key="2">
    <source>
        <dbReference type="Proteomes" id="UP000033538"/>
    </source>
</evidence>
<dbReference type="Proteomes" id="UP000033538">
    <property type="component" value="Unassembled WGS sequence"/>
</dbReference>
<dbReference type="EMBL" id="JYGP01000002">
    <property type="protein sequence ID" value="KJQ69031.1"/>
    <property type="molecule type" value="Genomic_DNA"/>
</dbReference>
<gene>
    <name evidence="1" type="primary">wzh_2</name>
    <name evidence="1" type="ORF">TZ90_01403</name>
</gene>
<keyword evidence="1" id="KW-0378">Hydrolase</keyword>
<accession>A0A0F2DHH1</accession>
<comment type="caution">
    <text evidence="1">The sequence shown here is derived from an EMBL/GenBank/DDBJ whole genome shotgun (WGS) entry which is preliminary data.</text>
</comment>
<dbReference type="Gene3D" id="3.20.20.140">
    <property type="entry name" value="Metal-dependent hydrolases"/>
    <property type="match status" value="1"/>
</dbReference>
<proteinExistence type="predicted"/>
<dbReference type="GO" id="GO:0030145">
    <property type="term" value="F:manganese ion binding"/>
    <property type="evidence" value="ECO:0007669"/>
    <property type="project" value="InterPro"/>
</dbReference>
<protein>
    <submittedName>
        <fullName evidence="1">Protein-tyrosine-phosphatase</fullName>
        <ecNumber evidence="1">3.1.3.48</ecNumber>
    </submittedName>
</protein>
<dbReference type="EC" id="3.1.3.48" evidence="1"/>
<name>A0A0F2DHH1_STRMT</name>
<dbReference type="AlphaFoldDB" id="A0A0F2DHH1"/>
<dbReference type="PATRIC" id="fig|28037.212.peg.1377"/>
<organism evidence="1 2">
    <name type="scientific">Streptococcus mitis</name>
    <dbReference type="NCBI Taxonomy" id="28037"/>
    <lineage>
        <taxon>Bacteria</taxon>
        <taxon>Bacillati</taxon>
        <taxon>Bacillota</taxon>
        <taxon>Bacilli</taxon>
        <taxon>Lactobacillales</taxon>
        <taxon>Streptococcaceae</taxon>
        <taxon>Streptococcus</taxon>
        <taxon>Streptococcus mitis group</taxon>
    </lineage>
</organism>